<organism evidence="1 2">
    <name type="scientific">Candidatus Collierbacteria bacterium RIFOXYB1_FULL_49_13</name>
    <dbReference type="NCBI Taxonomy" id="1817728"/>
    <lineage>
        <taxon>Bacteria</taxon>
        <taxon>Candidatus Collieribacteriota</taxon>
    </lineage>
</organism>
<protein>
    <submittedName>
        <fullName evidence="1">Uncharacterized protein</fullName>
    </submittedName>
</protein>
<evidence type="ECO:0000313" key="2">
    <source>
        <dbReference type="Proteomes" id="UP000176682"/>
    </source>
</evidence>
<dbReference type="AlphaFoldDB" id="A0A1F5FJU4"/>
<dbReference type="Proteomes" id="UP000176682">
    <property type="component" value="Unassembled WGS sequence"/>
</dbReference>
<proteinExistence type="predicted"/>
<accession>A0A1F5FJU4</accession>
<comment type="caution">
    <text evidence="1">The sequence shown here is derived from an EMBL/GenBank/DDBJ whole genome shotgun (WGS) entry which is preliminary data.</text>
</comment>
<dbReference type="EMBL" id="MFAM01000007">
    <property type="protein sequence ID" value="OGD79842.1"/>
    <property type="molecule type" value="Genomic_DNA"/>
</dbReference>
<name>A0A1F5FJU4_9BACT</name>
<reference evidence="1 2" key="1">
    <citation type="journal article" date="2016" name="Nat. Commun.">
        <title>Thousands of microbial genomes shed light on interconnected biogeochemical processes in an aquifer system.</title>
        <authorList>
            <person name="Anantharaman K."/>
            <person name="Brown C.T."/>
            <person name="Hug L.A."/>
            <person name="Sharon I."/>
            <person name="Castelle C.J."/>
            <person name="Probst A.J."/>
            <person name="Thomas B.C."/>
            <person name="Singh A."/>
            <person name="Wilkins M.J."/>
            <person name="Karaoz U."/>
            <person name="Brodie E.L."/>
            <person name="Williams K.H."/>
            <person name="Hubbard S.S."/>
            <person name="Banfield J.F."/>
        </authorList>
    </citation>
    <scope>NUCLEOTIDE SEQUENCE [LARGE SCALE GENOMIC DNA]</scope>
</reference>
<sequence length="118" mass="12535">MNTAKDLVDGFKESIALQFEGVVEAADLPAVADMLLTGIVEVLEISLGDADETVKDTGGDAVTRLNALVAKKGEDHVIDAFTYEAQRAATAMTIDLSKEGLSKEAVNKLISNSRKLVQ</sequence>
<evidence type="ECO:0000313" key="1">
    <source>
        <dbReference type="EMBL" id="OGD79842.1"/>
    </source>
</evidence>
<gene>
    <name evidence="1" type="ORF">A2368_04665</name>
</gene>